<dbReference type="GeneID" id="54454533"/>
<organism evidence="2">
    <name type="scientific">Mytilinidion resinicola</name>
    <dbReference type="NCBI Taxonomy" id="574789"/>
    <lineage>
        <taxon>Eukaryota</taxon>
        <taxon>Fungi</taxon>
        <taxon>Dikarya</taxon>
        <taxon>Ascomycota</taxon>
        <taxon>Pezizomycotina</taxon>
        <taxon>Dothideomycetes</taxon>
        <taxon>Pleosporomycetidae</taxon>
        <taxon>Mytilinidiales</taxon>
        <taxon>Mytilinidiaceae</taxon>
        <taxon>Mytilinidion</taxon>
    </lineage>
</organism>
<name>A0A6A6ZB34_9PEZI</name>
<accession>A0A6A6ZB34</accession>
<keyword evidence="3" id="KW-1185">Reference proteome</keyword>
<dbReference type="Proteomes" id="UP000504636">
    <property type="component" value="Unplaced"/>
</dbReference>
<evidence type="ECO:0000313" key="3">
    <source>
        <dbReference type="Proteomes" id="UP000504636"/>
    </source>
</evidence>
<feature type="compositionally biased region" description="Basic and acidic residues" evidence="1">
    <location>
        <begin position="137"/>
        <end position="147"/>
    </location>
</feature>
<dbReference type="EMBL" id="MU003692">
    <property type="protein sequence ID" value="KAF2817913.1"/>
    <property type="molecule type" value="Genomic_DNA"/>
</dbReference>
<evidence type="ECO:0000313" key="2">
    <source>
        <dbReference type="EMBL" id="KAF2817913.1"/>
    </source>
</evidence>
<protein>
    <submittedName>
        <fullName evidence="2 4">Uncharacterized protein</fullName>
    </submittedName>
</protein>
<reference evidence="4" key="3">
    <citation type="submission" date="2025-04" db="UniProtKB">
        <authorList>
            <consortium name="RefSeq"/>
        </authorList>
    </citation>
    <scope>IDENTIFICATION</scope>
    <source>
        <strain evidence="4">CBS 304.34</strain>
    </source>
</reference>
<sequence>MTLLIGQPESDWQEGTPHASHGLRLEFVVIQARRQLVLVARSRLGVAILLGASLVLHKGKFRRVPAAALHEALGLFKHQDRRPEFFLSPFASLTLSSVSKRSAFFFPSLSAQPSSTSHEPAGPELPRAVPGPMSLRRHGEDRTLCGS</sequence>
<evidence type="ECO:0000256" key="1">
    <source>
        <dbReference type="SAM" id="MobiDB-lite"/>
    </source>
</evidence>
<proteinExistence type="predicted"/>
<evidence type="ECO:0000313" key="4">
    <source>
        <dbReference type="RefSeq" id="XP_033584877.1"/>
    </source>
</evidence>
<gene>
    <name evidence="2 4" type="ORF">BDZ99DRAFT_24665</name>
</gene>
<dbReference type="AlphaFoldDB" id="A0A6A6ZB34"/>
<reference evidence="2 4" key="1">
    <citation type="journal article" date="2020" name="Stud. Mycol.">
        <title>101 Dothideomycetes genomes: a test case for predicting lifestyles and emergence of pathogens.</title>
        <authorList>
            <person name="Haridas S."/>
            <person name="Albert R."/>
            <person name="Binder M."/>
            <person name="Bloem J."/>
            <person name="Labutti K."/>
            <person name="Salamov A."/>
            <person name="Andreopoulos B."/>
            <person name="Baker S."/>
            <person name="Barry K."/>
            <person name="Bills G."/>
            <person name="Bluhm B."/>
            <person name="Cannon C."/>
            <person name="Castanera R."/>
            <person name="Culley D."/>
            <person name="Daum C."/>
            <person name="Ezra D."/>
            <person name="Gonzalez J."/>
            <person name="Henrissat B."/>
            <person name="Kuo A."/>
            <person name="Liang C."/>
            <person name="Lipzen A."/>
            <person name="Lutzoni F."/>
            <person name="Magnuson J."/>
            <person name="Mondo S."/>
            <person name="Nolan M."/>
            <person name="Ohm R."/>
            <person name="Pangilinan J."/>
            <person name="Park H.-J."/>
            <person name="Ramirez L."/>
            <person name="Alfaro M."/>
            <person name="Sun H."/>
            <person name="Tritt A."/>
            <person name="Yoshinaga Y."/>
            <person name="Zwiers L.-H."/>
            <person name="Turgeon B."/>
            <person name="Goodwin S."/>
            <person name="Spatafora J."/>
            <person name="Crous P."/>
            <person name="Grigoriev I."/>
        </authorList>
    </citation>
    <scope>NUCLEOTIDE SEQUENCE</scope>
    <source>
        <strain evidence="2 4">CBS 304.34</strain>
    </source>
</reference>
<feature type="region of interest" description="Disordered" evidence="1">
    <location>
        <begin position="110"/>
        <end position="147"/>
    </location>
</feature>
<reference evidence="4" key="2">
    <citation type="submission" date="2020-04" db="EMBL/GenBank/DDBJ databases">
        <authorList>
            <consortium name="NCBI Genome Project"/>
        </authorList>
    </citation>
    <scope>NUCLEOTIDE SEQUENCE</scope>
    <source>
        <strain evidence="4">CBS 304.34</strain>
    </source>
</reference>
<dbReference type="RefSeq" id="XP_033584877.1">
    <property type="nucleotide sequence ID" value="XM_033713640.1"/>
</dbReference>